<sequence length="363" mass="39401">MIKGLKIGDKCSKYPIIQGGMGVGVSLHRLAGTVSREGGIGVLSAADIGYLEPDFETNPKEANMRAIKTEIEKARKIAGPDKIIAANIMVAMTDYAGLVKEFVKQGIDLIISGAGLPLNLPEFIEGSKTKIAPIVSSLRCCQLIVKTWRRKYNYVPDMIVIEGPKAGGHLGFKRDELFAQDDKKPSLETITSEIVSFVRDLEKETGKEIPVIAAGGVFDGRDIQKFLSLGADGVQMATRFVATDECDASDAFKNAYVNASEEDIQIIDSPVGMPGRAIRNEFIKSKEDHKLSITKCYQCIKTCNVKDAPYCITKALINAVKGNLDEGLIFCGSNVGRVKEIVPVHDLIQELMSQCEAASVRTA</sequence>
<dbReference type="InterPro" id="IPR013785">
    <property type="entry name" value="Aldolase_TIM"/>
</dbReference>
<dbReference type="SUPFAM" id="SSF51412">
    <property type="entry name" value="Inosine monophosphate dehydrogenase (IMPDH)"/>
    <property type="match status" value="1"/>
</dbReference>
<dbReference type="Gene3D" id="3.20.20.70">
    <property type="entry name" value="Aldolase class I"/>
    <property type="match status" value="1"/>
</dbReference>
<proteinExistence type="predicted"/>
<dbReference type="InterPro" id="IPR004136">
    <property type="entry name" value="NMO"/>
</dbReference>
<evidence type="ECO:0000256" key="4">
    <source>
        <dbReference type="ARBA" id="ARBA00022643"/>
    </source>
</evidence>
<evidence type="ECO:0000256" key="2">
    <source>
        <dbReference type="ARBA" id="ARBA00013457"/>
    </source>
</evidence>
<evidence type="ECO:0000256" key="5">
    <source>
        <dbReference type="ARBA" id="ARBA00023002"/>
    </source>
</evidence>
<dbReference type="Pfam" id="PF03060">
    <property type="entry name" value="NMO"/>
    <property type="match status" value="1"/>
</dbReference>
<dbReference type="Proteomes" id="UP000182584">
    <property type="component" value="Unassembled WGS sequence"/>
</dbReference>
<dbReference type="EMBL" id="FOGJ01000004">
    <property type="protein sequence ID" value="SER30687.1"/>
    <property type="molecule type" value="Genomic_DNA"/>
</dbReference>
<gene>
    <name evidence="6" type="ORF">SAMN04487884_10435</name>
</gene>
<accession>A0A1H9N4H9</accession>
<dbReference type="PANTHER" id="PTHR32332:SF18">
    <property type="entry name" value="2-NITROPROPANE DIOXYGENASE"/>
    <property type="match status" value="1"/>
</dbReference>
<keyword evidence="5" id="KW-0560">Oxidoreductase</keyword>
<dbReference type="GO" id="GO:0051213">
    <property type="term" value="F:dioxygenase activity"/>
    <property type="evidence" value="ECO:0007669"/>
    <property type="project" value="UniProtKB-KW"/>
</dbReference>
<evidence type="ECO:0000256" key="1">
    <source>
        <dbReference type="ARBA" id="ARBA00003535"/>
    </source>
</evidence>
<keyword evidence="6" id="KW-0223">Dioxygenase</keyword>
<evidence type="ECO:0000256" key="3">
    <source>
        <dbReference type="ARBA" id="ARBA00022630"/>
    </source>
</evidence>
<dbReference type="AlphaFoldDB" id="A0A1H9N4H9"/>
<keyword evidence="4" id="KW-0288">FMN</keyword>
<evidence type="ECO:0000313" key="6">
    <source>
        <dbReference type="EMBL" id="SER30687.1"/>
    </source>
</evidence>
<dbReference type="RefSeq" id="WP_074754524.1">
    <property type="nucleotide sequence ID" value="NZ_FOGJ01000004.1"/>
</dbReference>
<reference evidence="6 7" key="1">
    <citation type="submission" date="2016-10" db="EMBL/GenBank/DDBJ databases">
        <authorList>
            <person name="de Groot N.N."/>
        </authorList>
    </citation>
    <scope>NUCLEOTIDE SEQUENCE [LARGE SCALE GENOMIC DNA]</scope>
    <source>
        <strain evidence="6 7">AR40</strain>
    </source>
</reference>
<organism evidence="6 7">
    <name type="scientific">Butyrivibrio fibrisolvens</name>
    <dbReference type="NCBI Taxonomy" id="831"/>
    <lineage>
        <taxon>Bacteria</taxon>
        <taxon>Bacillati</taxon>
        <taxon>Bacillota</taxon>
        <taxon>Clostridia</taxon>
        <taxon>Lachnospirales</taxon>
        <taxon>Lachnospiraceae</taxon>
        <taxon>Butyrivibrio</taxon>
    </lineage>
</organism>
<evidence type="ECO:0000313" key="7">
    <source>
        <dbReference type="Proteomes" id="UP000182584"/>
    </source>
</evidence>
<dbReference type="GO" id="GO:0018580">
    <property type="term" value="F:nitronate monooxygenase activity"/>
    <property type="evidence" value="ECO:0007669"/>
    <property type="project" value="InterPro"/>
</dbReference>
<dbReference type="OrthoDB" id="9778912at2"/>
<dbReference type="eggNOG" id="COG2070">
    <property type="taxonomic scope" value="Bacteria"/>
</dbReference>
<name>A0A1H9N4H9_BUTFI</name>
<protein>
    <recommendedName>
        <fullName evidence="2">Probable nitronate monooxygenase</fullName>
    </recommendedName>
</protein>
<keyword evidence="3" id="KW-0285">Flavoprotein</keyword>
<comment type="function">
    <text evidence="1">Nitronate monooxygenase that uses molecular oxygen to catalyze the oxidative denitrification of alkyl nitronates. Acts on propionate 3-nitronate (P3N), the presumed physiological substrate. Probably functions in the detoxification of P3N, a metabolic poison produced by plants and fungi as a defense mechanism.</text>
</comment>
<dbReference type="CDD" id="cd04730">
    <property type="entry name" value="NPD_like"/>
    <property type="match status" value="1"/>
</dbReference>
<dbReference type="PANTHER" id="PTHR32332">
    <property type="entry name" value="2-NITROPROPANE DIOXYGENASE"/>
    <property type="match status" value="1"/>
</dbReference>